<sequence length="328" mass="38764">MEPTNYVPLECLTTADSTHSLLGLEDYYFTLRPKEIYKMEFYWGLSRGDIEQESHLNRVRLRADMKQLLENEEWTLTPTDETLQRIYDLQDCNQECCPDDRRTFTNVIPVQDYTYTLFPTTLTRSVRILFPNSSTLLSKHHPSTLPLLKVTSSVHPCFVVGATYHLFSRFPKLRNRLMSSVSSFYLLQLPSSVRGLAEWRPHDDSVMTRTPRRQRAFKLRERADLESIPLLLGLPQTLPMQKRSARISLMCAEFDVNVVLVNDDEIGEYAYEPARRCVDVLERGDEWKRVVRMRLLLRRREGKMLSARWRTPAIWRRRRALLKQKDWY</sequence>
<dbReference type="AlphaFoldDB" id="A0A2H3BA11"/>
<dbReference type="EMBL" id="KZ293455">
    <property type="protein sequence ID" value="PBK63852.1"/>
    <property type="molecule type" value="Genomic_DNA"/>
</dbReference>
<protein>
    <submittedName>
        <fullName evidence="1">Uncharacterized protein</fullName>
    </submittedName>
</protein>
<reference evidence="2" key="1">
    <citation type="journal article" date="2017" name="Nat. Ecol. Evol.">
        <title>Genome expansion and lineage-specific genetic innovations in the forest pathogenic fungi Armillaria.</title>
        <authorList>
            <person name="Sipos G."/>
            <person name="Prasanna A.N."/>
            <person name="Walter M.C."/>
            <person name="O'Connor E."/>
            <person name="Balint B."/>
            <person name="Krizsan K."/>
            <person name="Kiss B."/>
            <person name="Hess J."/>
            <person name="Varga T."/>
            <person name="Slot J."/>
            <person name="Riley R."/>
            <person name="Boka B."/>
            <person name="Rigling D."/>
            <person name="Barry K."/>
            <person name="Lee J."/>
            <person name="Mihaltcheva S."/>
            <person name="LaButti K."/>
            <person name="Lipzen A."/>
            <person name="Waldron R."/>
            <person name="Moloney N.M."/>
            <person name="Sperisen C."/>
            <person name="Kredics L."/>
            <person name="Vagvoelgyi C."/>
            <person name="Patrignani A."/>
            <person name="Fitzpatrick D."/>
            <person name="Nagy I."/>
            <person name="Doyle S."/>
            <person name="Anderson J.B."/>
            <person name="Grigoriev I.V."/>
            <person name="Gueldener U."/>
            <person name="Muensterkoetter M."/>
            <person name="Nagy L.G."/>
        </authorList>
    </citation>
    <scope>NUCLEOTIDE SEQUENCE [LARGE SCALE GENOMIC DNA]</scope>
    <source>
        <strain evidence="2">28-4</strain>
    </source>
</reference>
<keyword evidence="2" id="KW-1185">Reference proteome</keyword>
<name>A0A2H3BA11_9AGAR</name>
<gene>
    <name evidence="1" type="ORF">ARMSODRAFT_1088230</name>
</gene>
<evidence type="ECO:0000313" key="2">
    <source>
        <dbReference type="Proteomes" id="UP000218334"/>
    </source>
</evidence>
<accession>A0A2H3BA11</accession>
<dbReference type="Proteomes" id="UP000218334">
    <property type="component" value="Unassembled WGS sequence"/>
</dbReference>
<organism evidence="1 2">
    <name type="scientific">Armillaria solidipes</name>
    <dbReference type="NCBI Taxonomy" id="1076256"/>
    <lineage>
        <taxon>Eukaryota</taxon>
        <taxon>Fungi</taxon>
        <taxon>Dikarya</taxon>
        <taxon>Basidiomycota</taxon>
        <taxon>Agaricomycotina</taxon>
        <taxon>Agaricomycetes</taxon>
        <taxon>Agaricomycetidae</taxon>
        <taxon>Agaricales</taxon>
        <taxon>Marasmiineae</taxon>
        <taxon>Physalacriaceae</taxon>
        <taxon>Armillaria</taxon>
    </lineage>
</organism>
<evidence type="ECO:0000313" key="1">
    <source>
        <dbReference type="EMBL" id="PBK63852.1"/>
    </source>
</evidence>
<proteinExistence type="predicted"/>